<gene>
    <name evidence="2" type="ORF">VICG_01826</name>
</gene>
<dbReference type="OrthoDB" id="2195396at2759"/>
<keyword evidence="3" id="KW-1185">Reference proteome</keyword>
<dbReference type="VEuPathDB" id="MicrosporidiaDB:VICG_01826"/>
<dbReference type="OMA" id="FICEAFF"/>
<accession>L2GLH9</accession>
<dbReference type="InParanoid" id="L2GLH9"/>
<evidence type="ECO:0000313" key="3">
    <source>
        <dbReference type="Proteomes" id="UP000011082"/>
    </source>
</evidence>
<dbReference type="EMBL" id="JH370149">
    <property type="protein sequence ID" value="ELA41127.1"/>
    <property type="molecule type" value="Genomic_DNA"/>
</dbReference>
<feature type="compositionally biased region" description="Basic residues" evidence="1">
    <location>
        <begin position="272"/>
        <end position="300"/>
    </location>
</feature>
<dbReference type="STRING" id="993615.L2GLH9"/>
<sequence>MTRFDNFTNVVDLDELESFICEAFFIEGRLSKICCLYFLNRTEVKFDISRIRRGEEYADRIFKSLSDEVMDRDMKLMKIRIFVLFKQHFKVRKSILKIVMSMIDIEREDLKDLLDCIVTSVEENEALDVLDSIATHFVNEDQQDEIVVLGMNVMREIYTKFLSCYGNRDGWTSGENEEINGSDWNKEHSVMEEMKRKILKHIESFKGNKTKCIFYAYRMVVRAVVDNEIVERPVSHIKQKIDKEKREIVRKKGKEELRRRREEAKREEKKERYRNRKKGRKKSAMAKLMKRPSRKRKTCK</sequence>
<feature type="region of interest" description="Disordered" evidence="1">
    <location>
        <begin position="252"/>
        <end position="300"/>
    </location>
</feature>
<evidence type="ECO:0000256" key="1">
    <source>
        <dbReference type="SAM" id="MobiDB-lite"/>
    </source>
</evidence>
<protein>
    <submittedName>
        <fullName evidence="2">Uncharacterized protein</fullName>
    </submittedName>
</protein>
<proteinExistence type="predicted"/>
<organism evidence="2 3">
    <name type="scientific">Vittaforma corneae (strain ATCC 50505)</name>
    <name type="common">Microsporidian parasite</name>
    <name type="synonym">Nosema corneum</name>
    <dbReference type="NCBI Taxonomy" id="993615"/>
    <lineage>
        <taxon>Eukaryota</taxon>
        <taxon>Fungi</taxon>
        <taxon>Fungi incertae sedis</taxon>
        <taxon>Microsporidia</taxon>
        <taxon>Nosematidae</taxon>
        <taxon>Vittaforma</taxon>
    </lineage>
</organism>
<dbReference type="HOGENOM" id="CLU_928135_0_0_1"/>
<evidence type="ECO:0000313" key="2">
    <source>
        <dbReference type="EMBL" id="ELA41127.1"/>
    </source>
</evidence>
<dbReference type="Proteomes" id="UP000011082">
    <property type="component" value="Unassembled WGS sequence"/>
</dbReference>
<dbReference type="RefSeq" id="XP_007605271.1">
    <property type="nucleotide sequence ID" value="XM_007605209.1"/>
</dbReference>
<feature type="compositionally biased region" description="Basic and acidic residues" evidence="1">
    <location>
        <begin position="253"/>
        <end position="271"/>
    </location>
</feature>
<dbReference type="GeneID" id="19882536"/>
<reference evidence="3" key="1">
    <citation type="submission" date="2011-05" db="EMBL/GenBank/DDBJ databases">
        <title>The genome sequence of Vittaforma corneae strain ATCC 50505.</title>
        <authorList>
            <consortium name="The Broad Institute Genome Sequencing Platform"/>
            <person name="Cuomo C."/>
            <person name="Didier E."/>
            <person name="Bowers L."/>
            <person name="Young S.K."/>
            <person name="Zeng Q."/>
            <person name="Gargeya S."/>
            <person name="Fitzgerald M."/>
            <person name="Haas B."/>
            <person name="Abouelleil A."/>
            <person name="Alvarado L."/>
            <person name="Arachchi H.M."/>
            <person name="Berlin A."/>
            <person name="Chapman S.B."/>
            <person name="Gearin G."/>
            <person name="Goldberg J."/>
            <person name="Griggs A."/>
            <person name="Gujja S."/>
            <person name="Hansen M."/>
            <person name="Heiman D."/>
            <person name="Howarth C."/>
            <person name="Larimer J."/>
            <person name="Lui A."/>
            <person name="MacDonald P.J.P."/>
            <person name="McCowen C."/>
            <person name="Montmayeur A."/>
            <person name="Murphy C."/>
            <person name="Neiman D."/>
            <person name="Pearson M."/>
            <person name="Priest M."/>
            <person name="Roberts A."/>
            <person name="Saif S."/>
            <person name="Shea T."/>
            <person name="Sisk P."/>
            <person name="Stolte C."/>
            <person name="Sykes S."/>
            <person name="Wortman J."/>
            <person name="Nusbaum C."/>
            <person name="Birren B."/>
        </authorList>
    </citation>
    <scope>NUCLEOTIDE SEQUENCE [LARGE SCALE GENOMIC DNA]</scope>
    <source>
        <strain evidence="3">ATCC 50505</strain>
    </source>
</reference>
<name>L2GLH9_VITCO</name>
<dbReference type="AlphaFoldDB" id="L2GLH9"/>